<keyword evidence="4 8" id="KW-0808">Transferase</keyword>
<dbReference type="GO" id="GO:0055129">
    <property type="term" value="P:L-proline biosynthetic process"/>
    <property type="evidence" value="ECO:0007669"/>
    <property type="project" value="UniProtKB-UniRule"/>
</dbReference>
<dbReference type="CDD" id="cd04242">
    <property type="entry name" value="AAK_G5K_ProB"/>
    <property type="match status" value="1"/>
</dbReference>
<dbReference type="EC" id="2.7.2.11" evidence="8"/>
<evidence type="ECO:0000256" key="6">
    <source>
        <dbReference type="ARBA" id="ARBA00022777"/>
    </source>
</evidence>
<dbReference type="PIRSF" id="PIRSF000729">
    <property type="entry name" value="GK"/>
    <property type="match status" value="1"/>
</dbReference>
<reference evidence="10 11" key="2">
    <citation type="journal article" date="2012" name="PLoS ONE">
        <title>An ancient pathway combining carbon dioxide fixation with the generation and utilization of a sodium ion gradient for ATP synthesis.</title>
        <authorList>
            <person name="Poehlein A."/>
            <person name="Schmidt S."/>
            <person name="Kaster A.K."/>
            <person name="Goenrich M."/>
            <person name="Vollmers J."/>
            <person name="Thurmer A."/>
            <person name="Bertsch J."/>
            <person name="Schuchmann K."/>
            <person name="Voigt B."/>
            <person name="Hecker M."/>
            <person name="Daniel R."/>
            <person name="Thauer R.K."/>
            <person name="Gottschalk G."/>
            <person name="Muller V."/>
        </authorList>
    </citation>
    <scope>NUCLEOTIDE SEQUENCE [LARGE SCALE GENOMIC DNA]</scope>
    <source>
        <strain evidence="11">ATCC 29683 / DSM 1030 / JCM 2381 / KCTC 1655 / WB1</strain>
    </source>
</reference>
<dbReference type="HAMAP" id="MF_00456">
    <property type="entry name" value="ProB"/>
    <property type="match status" value="1"/>
</dbReference>
<comment type="subcellular location">
    <subcellularLocation>
        <location evidence="8">Cytoplasm</location>
    </subcellularLocation>
</comment>
<dbReference type="InterPro" id="IPR019797">
    <property type="entry name" value="Glutamate_5-kinase_CS"/>
</dbReference>
<evidence type="ECO:0000256" key="1">
    <source>
        <dbReference type="ARBA" id="ARBA00022490"/>
    </source>
</evidence>
<comment type="pathway">
    <text evidence="8">Amino-acid biosynthesis; L-proline biosynthesis; L-glutamate 5-semialdehyde from L-glutamate: step 1/2.</text>
</comment>
<comment type="function">
    <text evidence="8">Catalyzes the transfer of a phosphate group to glutamate to form L-glutamate 5-phosphate.</text>
</comment>
<keyword evidence="7 8" id="KW-0067">ATP-binding</keyword>
<proteinExistence type="inferred from homology"/>
<gene>
    <name evidence="8 10" type="primary">proB</name>
    <name evidence="10" type="ordered locus">Awo_c19670</name>
</gene>
<dbReference type="Gene3D" id="3.40.1160.10">
    <property type="entry name" value="Acetylglutamate kinase-like"/>
    <property type="match status" value="1"/>
</dbReference>
<dbReference type="InterPro" id="IPR011529">
    <property type="entry name" value="Glu_5kinase"/>
</dbReference>
<feature type="binding site" evidence="8">
    <location>
        <begin position="218"/>
        <end position="224"/>
    </location>
    <ligand>
        <name>ATP</name>
        <dbReference type="ChEBI" id="CHEBI:30616"/>
    </ligand>
</feature>
<evidence type="ECO:0000313" key="10">
    <source>
        <dbReference type="EMBL" id="AFA48745.1"/>
    </source>
</evidence>
<dbReference type="GO" id="GO:0005524">
    <property type="term" value="F:ATP binding"/>
    <property type="evidence" value="ECO:0007669"/>
    <property type="project" value="UniProtKB-KW"/>
</dbReference>
<keyword evidence="1 8" id="KW-0963">Cytoplasm</keyword>
<sequence length="274" mass="29815">MREKIKEATTIVVKMGTTSVTHANGTLDFKKLEILARVLTDLENSGKKIVLVSSGAIGAGMNRMKLKERPKTLKEKQAAASVGQGLLMRVYHKFFDEYHQTVGQILLTKDVFKHSIKRNNAMNTFNALIDDGIIPIVNENDCIATDEIEEECFGDNDILSAMTADLVSADLLIILSDVDGLYDDNPSLNKDAQLIRTVPQVDNKILKSAGSSITCLGTGGMITKLGAAKYATNCGIDVIIASGDDCKTLYDILDGQEVGTIFLRNSKSNEIIQD</sequence>
<feature type="binding site" evidence="8">
    <location>
        <position position="141"/>
    </location>
    <ligand>
        <name>substrate</name>
    </ligand>
</feature>
<feature type="binding site" evidence="8">
    <location>
        <position position="54"/>
    </location>
    <ligand>
        <name>substrate</name>
    </ligand>
</feature>
<dbReference type="EMBL" id="CP002987">
    <property type="protein sequence ID" value="AFA48745.1"/>
    <property type="molecule type" value="Genomic_DNA"/>
</dbReference>
<keyword evidence="5 8" id="KW-0547">Nucleotide-binding</keyword>
<dbReference type="PANTHER" id="PTHR43654:SF1">
    <property type="entry name" value="ISOPENTENYL PHOSPHATE KINASE"/>
    <property type="match status" value="1"/>
</dbReference>
<dbReference type="FunFam" id="3.40.1160.10:FF:000018">
    <property type="entry name" value="Glutamate 5-kinase"/>
    <property type="match status" value="1"/>
</dbReference>
<evidence type="ECO:0000256" key="4">
    <source>
        <dbReference type="ARBA" id="ARBA00022679"/>
    </source>
</evidence>
<comment type="catalytic activity">
    <reaction evidence="8">
        <text>L-glutamate + ATP = L-glutamyl 5-phosphate + ADP</text>
        <dbReference type="Rhea" id="RHEA:14877"/>
        <dbReference type="ChEBI" id="CHEBI:29985"/>
        <dbReference type="ChEBI" id="CHEBI:30616"/>
        <dbReference type="ChEBI" id="CHEBI:58274"/>
        <dbReference type="ChEBI" id="CHEBI:456216"/>
        <dbReference type="EC" id="2.7.2.11"/>
    </reaction>
</comment>
<reference evidence="11" key="1">
    <citation type="submission" date="2011-07" db="EMBL/GenBank/DDBJ databases">
        <title>Complete genome sequence of Acetobacterium woodii.</title>
        <authorList>
            <person name="Poehlein A."/>
            <person name="Schmidt S."/>
            <person name="Kaster A.-K."/>
            <person name="Goenrich M."/>
            <person name="Vollmers J."/>
            <person name="Thuermer A."/>
            <person name="Gottschalk G."/>
            <person name="Thauer R.K."/>
            <person name="Daniel R."/>
            <person name="Mueller V."/>
        </authorList>
    </citation>
    <scope>NUCLEOTIDE SEQUENCE [LARGE SCALE GENOMIC DNA]</scope>
    <source>
        <strain evidence="11">ATCC 29683 / DSM 1030 / JCM 2381 / KCTC 1655 / WB1</strain>
    </source>
</reference>
<evidence type="ECO:0000256" key="8">
    <source>
        <dbReference type="HAMAP-Rule" id="MF_00456"/>
    </source>
</evidence>
<protein>
    <recommendedName>
        <fullName evidence="8">Glutamate 5-kinase</fullName>
        <ecNumber evidence="8">2.7.2.11</ecNumber>
    </recommendedName>
    <alternativeName>
        <fullName evidence="8">Gamma-glutamyl kinase</fullName>
        <shortName evidence="8">GK</shortName>
    </alternativeName>
</protein>
<feature type="binding site" evidence="8">
    <location>
        <begin position="176"/>
        <end position="177"/>
    </location>
    <ligand>
        <name>ATP</name>
        <dbReference type="ChEBI" id="CHEBI:30616"/>
    </ligand>
</feature>
<dbReference type="AlphaFoldDB" id="H6LJZ1"/>
<dbReference type="PROSITE" id="PS00902">
    <property type="entry name" value="GLUTAMATE_5_KINASE"/>
    <property type="match status" value="1"/>
</dbReference>
<dbReference type="KEGG" id="awo:Awo_c19670"/>
<feature type="binding site" evidence="8">
    <location>
        <position position="156"/>
    </location>
    <ligand>
        <name>substrate</name>
    </ligand>
</feature>
<dbReference type="InterPro" id="IPR001057">
    <property type="entry name" value="Glu/AcGlu_kinase"/>
</dbReference>
<dbReference type="SUPFAM" id="SSF53633">
    <property type="entry name" value="Carbamate kinase-like"/>
    <property type="match status" value="1"/>
</dbReference>
<dbReference type="GO" id="GO:0004349">
    <property type="term" value="F:glutamate 5-kinase activity"/>
    <property type="evidence" value="ECO:0007669"/>
    <property type="project" value="UniProtKB-UniRule"/>
</dbReference>
<keyword evidence="2 8" id="KW-0028">Amino-acid biosynthesis</keyword>
<evidence type="ECO:0000256" key="2">
    <source>
        <dbReference type="ARBA" id="ARBA00022605"/>
    </source>
</evidence>
<dbReference type="STRING" id="931626.Awo_c19670"/>
<keyword evidence="11" id="KW-1185">Reference proteome</keyword>
<keyword evidence="3 8" id="KW-0641">Proline biosynthesis</keyword>
<dbReference type="OrthoDB" id="9804434at2"/>
<evidence type="ECO:0000256" key="3">
    <source>
        <dbReference type="ARBA" id="ARBA00022650"/>
    </source>
</evidence>
<dbReference type="InterPro" id="IPR036393">
    <property type="entry name" value="AceGlu_kinase-like_sf"/>
</dbReference>
<evidence type="ECO:0000256" key="5">
    <source>
        <dbReference type="ARBA" id="ARBA00022741"/>
    </source>
</evidence>
<organism evidence="10 11">
    <name type="scientific">Acetobacterium woodii (strain ATCC 29683 / DSM 1030 / JCM 2381 / KCTC 1655 / WB1)</name>
    <dbReference type="NCBI Taxonomy" id="931626"/>
    <lineage>
        <taxon>Bacteria</taxon>
        <taxon>Bacillati</taxon>
        <taxon>Bacillota</taxon>
        <taxon>Clostridia</taxon>
        <taxon>Eubacteriales</taxon>
        <taxon>Eubacteriaceae</taxon>
        <taxon>Acetobacterium</taxon>
    </lineage>
</organism>
<dbReference type="InterPro" id="IPR005715">
    <property type="entry name" value="Glu_5kinase/COase_Synthase"/>
</dbReference>
<dbReference type="NCBIfam" id="TIGR01027">
    <property type="entry name" value="proB"/>
    <property type="match status" value="1"/>
</dbReference>
<dbReference type="InterPro" id="IPR041739">
    <property type="entry name" value="G5K_ProB"/>
</dbReference>
<dbReference type="UniPathway" id="UPA00098">
    <property type="reaction ID" value="UER00359"/>
</dbReference>
<evidence type="ECO:0000313" key="11">
    <source>
        <dbReference type="Proteomes" id="UP000007177"/>
    </source>
</evidence>
<evidence type="ECO:0000259" key="9">
    <source>
        <dbReference type="Pfam" id="PF00696"/>
    </source>
</evidence>
<dbReference type="InterPro" id="IPR001048">
    <property type="entry name" value="Asp/Glu/Uridylate_kinase"/>
</dbReference>
<dbReference type="eggNOG" id="COG0263">
    <property type="taxonomic scope" value="Bacteria"/>
</dbReference>
<dbReference type="RefSeq" id="WP_014356345.1">
    <property type="nucleotide sequence ID" value="NC_016894.1"/>
</dbReference>
<name>H6LJZ1_ACEWD</name>
<comment type="similarity">
    <text evidence="8">Belongs to the glutamate 5-kinase family.</text>
</comment>
<dbReference type="HOGENOM" id="CLU_025400_0_2_9"/>
<dbReference type="Pfam" id="PF00696">
    <property type="entry name" value="AA_kinase"/>
    <property type="match status" value="1"/>
</dbReference>
<accession>H6LJZ1</accession>
<dbReference type="Proteomes" id="UP000007177">
    <property type="component" value="Chromosome"/>
</dbReference>
<dbReference type="GO" id="GO:0005829">
    <property type="term" value="C:cytosol"/>
    <property type="evidence" value="ECO:0007669"/>
    <property type="project" value="TreeGrafter"/>
</dbReference>
<dbReference type="PANTHER" id="PTHR43654">
    <property type="entry name" value="GLUTAMATE 5-KINASE"/>
    <property type="match status" value="1"/>
</dbReference>
<keyword evidence="6 8" id="KW-0418">Kinase</keyword>
<dbReference type="PRINTS" id="PR00474">
    <property type="entry name" value="GLU5KINASE"/>
</dbReference>
<feature type="domain" description="Aspartate/glutamate/uridylate kinase" evidence="9">
    <location>
        <begin position="10"/>
        <end position="242"/>
    </location>
</feature>
<feature type="binding site" evidence="8">
    <location>
        <position position="14"/>
    </location>
    <ligand>
        <name>ATP</name>
        <dbReference type="ChEBI" id="CHEBI:30616"/>
    </ligand>
</feature>
<evidence type="ECO:0000256" key="7">
    <source>
        <dbReference type="ARBA" id="ARBA00022840"/>
    </source>
</evidence>